<accession>A0A1M5QDY7</accession>
<organism evidence="1 2">
    <name type="scientific">Clostridium grantii DSM 8605</name>
    <dbReference type="NCBI Taxonomy" id="1121316"/>
    <lineage>
        <taxon>Bacteria</taxon>
        <taxon>Bacillati</taxon>
        <taxon>Bacillota</taxon>
        <taxon>Clostridia</taxon>
        <taxon>Eubacteriales</taxon>
        <taxon>Clostridiaceae</taxon>
        <taxon>Clostridium</taxon>
    </lineage>
</organism>
<proteinExistence type="predicted"/>
<protein>
    <submittedName>
        <fullName evidence="1">Uncharacterized protein</fullName>
    </submittedName>
</protein>
<dbReference type="RefSeq" id="WP_073335729.1">
    <property type="nucleotide sequence ID" value="NZ_FQXM01000002.1"/>
</dbReference>
<dbReference type="EMBL" id="FQXM01000002">
    <property type="protein sequence ID" value="SHH12056.1"/>
    <property type="molecule type" value="Genomic_DNA"/>
</dbReference>
<dbReference type="Proteomes" id="UP000184447">
    <property type="component" value="Unassembled WGS sequence"/>
</dbReference>
<sequence>MNIEHIIKIIEEGGDKLNLISETVNSQEIEKPIYADYKVVYTFPTSEEDTVIRKIIEKQGHFLYIESDLCADMETTGNCTLEYDKVYEIL</sequence>
<dbReference type="AlphaFoldDB" id="A0A1M5QDY7"/>
<dbReference type="STRING" id="1121316.SAMN02745207_00016"/>
<evidence type="ECO:0000313" key="1">
    <source>
        <dbReference type="EMBL" id="SHH12056.1"/>
    </source>
</evidence>
<evidence type="ECO:0000313" key="2">
    <source>
        <dbReference type="Proteomes" id="UP000184447"/>
    </source>
</evidence>
<name>A0A1M5QDY7_9CLOT</name>
<reference evidence="1 2" key="1">
    <citation type="submission" date="2016-11" db="EMBL/GenBank/DDBJ databases">
        <authorList>
            <person name="Jaros S."/>
            <person name="Januszkiewicz K."/>
            <person name="Wedrychowicz H."/>
        </authorList>
    </citation>
    <scope>NUCLEOTIDE SEQUENCE [LARGE SCALE GENOMIC DNA]</scope>
    <source>
        <strain evidence="1 2">DSM 8605</strain>
    </source>
</reference>
<keyword evidence="2" id="KW-1185">Reference proteome</keyword>
<gene>
    <name evidence="1" type="ORF">SAMN02745207_00016</name>
</gene>